<dbReference type="EMBL" id="ACKZ01000009">
    <property type="protein sequence ID" value="EEW37863.1"/>
    <property type="molecule type" value="Genomic_DNA"/>
</dbReference>
<comment type="similarity">
    <text evidence="2">Belongs to the MgtC/SapB family.</text>
</comment>
<dbReference type="Proteomes" id="UP000005926">
    <property type="component" value="Unassembled WGS sequence"/>
</dbReference>
<dbReference type="GeneID" id="78411353"/>
<feature type="transmembrane region" description="Helical" evidence="7">
    <location>
        <begin position="44"/>
        <end position="61"/>
    </location>
</feature>
<dbReference type="HOGENOM" id="CLU_079292_0_1_9"/>
<evidence type="ECO:0000256" key="3">
    <source>
        <dbReference type="ARBA" id="ARBA00022475"/>
    </source>
</evidence>
<evidence type="ECO:0000313" key="9">
    <source>
        <dbReference type="EMBL" id="EEW37863.1"/>
    </source>
</evidence>
<evidence type="ECO:0000256" key="6">
    <source>
        <dbReference type="ARBA" id="ARBA00023136"/>
    </source>
</evidence>
<dbReference type="Pfam" id="PF02308">
    <property type="entry name" value="MgtC"/>
    <property type="match status" value="1"/>
</dbReference>
<evidence type="ECO:0000256" key="7">
    <source>
        <dbReference type="SAM" id="Phobius"/>
    </source>
</evidence>
<evidence type="ECO:0000313" key="10">
    <source>
        <dbReference type="Proteomes" id="UP000005926"/>
    </source>
</evidence>
<dbReference type="InterPro" id="IPR049177">
    <property type="entry name" value="MgtC_SapB_SrpB_YhiD_N"/>
</dbReference>
<dbReference type="eggNOG" id="COG1285">
    <property type="taxonomic scope" value="Bacteria"/>
</dbReference>
<feature type="transmembrane region" description="Helical" evidence="7">
    <location>
        <begin position="106"/>
        <end position="139"/>
    </location>
</feature>
<dbReference type="PRINTS" id="PR01837">
    <property type="entry name" value="MGTCSAPBPROT"/>
</dbReference>
<gene>
    <name evidence="9" type="primary">yqgG</name>
    <name evidence="9" type="ORF">HMPREF0444_0376</name>
</gene>
<comment type="caution">
    <text evidence="9">The sequence shown here is derived from an EMBL/GenBank/DDBJ whole genome shotgun (WGS) entry which is preliminary data.</text>
</comment>
<keyword evidence="5 7" id="KW-1133">Transmembrane helix</keyword>
<feature type="domain" description="MgtC/SapB/SrpB/YhiD N-terminal" evidence="8">
    <location>
        <begin position="21"/>
        <end position="143"/>
    </location>
</feature>
<evidence type="ECO:0000256" key="2">
    <source>
        <dbReference type="ARBA" id="ARBA00009298"/>
    </source>
</evidence>
<accession>C8NEN1</accession>
<evidence type="ECO:0000256" key="1">
    <source>
        <dbReference type="ARBA" id="ARBA00004651"/>
    </source>
</evidence>
<dbReference type="PANTHER" id="PTHR33778">
    <property type="entry name" value="PROTEIN MGTC"/>
    <property type="match status" value="1"/>
</dbReference>
<dbReference type="RefSeq" id="WP_005605428.1">
    <property type="nucleotide sequence ID" value="NZ_CP102283.1"/>
</dbReference>
<keyword evidence="6 7" id="KW-0472">Membrane</keyword>
<evidence type="ECO:0000256" key="5">
    <source>
        <dbReference type="ARBA" id="ARBA00022989"/>
    </source>
</evidence>
<evidence type="ECO:0000256" key="4">
    <source>
        <dbReference type="ARBA" id="ARBA00022692"/>
    </source>
</evidence>
<keyword evidence="10" id="KW-1185">Reference proteome</keyword>
<sequence length="233" mass="26173">MDQVFIRSFDAMLELRHFTSIILACICGLLIGYERKARNKQAGVKTHVIVCLTSALMMIISKEAFLDTPDYDTSRVAAQIVSGISFIGGGIIFMRDKKISGLTTAAGIWATSGIGMAIGGGFWFFGIVCSIFVMLIQWLTHDFTKQQQIYQASINGTVGDISLVHDIYEYCNLKQYQIANVDVKDIGGKYEINIQIENDKRILIDDIESTIRERHIDFKIKKVKFKSSENNPQ</sequence>
<keyword evidence="4 7" id="KW-0812">Transmembrane</keyword>
<evidence type="ECO:0000259" key="8">
    <source>
        <dbReference type="Pfam" id="PF02308"/>
    </source>
</evidence>
<dbReference type="GO" id="GO:0005886">
    <property type="term" value="C:plasma membrane"/>
    <property type="evidence" value="ECO:0007669"/>
    <property type="project" value="UniProtKB-SubCell"/>
</dbReference>
<dbReference type="STRING" id="638301.HMPREF0444_0376"/>
<protein>
    <submittedName>
        <fullName evidence="9">Mg2+ transporter-C family protein</fullName>
    </submittedName>
</protein>
<name>C8NEN1_9LACT</name>
<comment type="subcellular location">
    <subcellularLocation>
        <location evidence="1">Cell membrane</location>
        <topology evidence="1">Multi-pass membrane protein</topology>
    </subcellularLocation>
</comment>
<proteinExistence type="inferred from homology"/>
<feature type="transmembrane region" description="Helical" evidence="7">
    <location>
        <begin position="76"/>
        <end position="94"/>
    </location>
</feature>
<reference evidence="9 10" key="1">
    <citation type="submission" date="2009-08" db="EMBL/GenBank/DDBJ databases">
        <authorList>
            <person name="Muzny D."/>
            <person name="Qin X."/>
            <person name="Deng J."/>
            <person name="Jiang H."/>
            <person name="Liu Y."/>
            <person name="Qu J."/>
            <person name="Song X.-Z."/>
            <person name="Zhang L."/>
            <person name="Thornton R."/>
            <person name="Coyle M."/>
            <person name="Francisco L."/>
            <person name="Jackson L."/>
            <person name="Javaid M."/>
            <person name="Korchina V."/>
            <person name="Kovar C."/>
            <person name="Mata R."/>
            <person name="Mathew T."/>
            <person name="Ngo R."/>
            <person name="Nguyen L."/>
            <person name="Nguyen N."/>
            <person name="Okwuonu G."/>
            <person name="Ongeri F."/>
            <person name="Pham C."/>
            <person name="Simmons D."/>
            <person name="Wilczek-Boney K."/>
            <person name="Hale W."/>
            <person name="Jakkamsetti A."/>
            <person name="Pham P."/>
            <person name="Ruth R."/>
            <person name="San Lucas F."/>
            <person name="Warren J."/>
            <person name="Zhang J."/>
            <person name="Zhao Z."/>
            <person name="Zhou C."/>
            <person name="Zhu D."/>
            <person name="Lee S."/>
            <person name="Bess C."/>
            <person name="Blankenburg K."/>
            <person name="Forbes L."/>
            <person name="Fu Q."/>
            <person name="Gubbala S."/>
            <person name="Hirani K."/>
            <person name="Jayaseelan J.C."/>
            <person name="Lara F."/>
            <person name="Munidasa M."/>
            <person name="Palculict T."/>
            <person name="Patil S."/>
            <person name="Pu L.-L."/>
            <person name="Saada N."/>
            <person name="Tang L."/>
            <person name="Weissenberger G."/>
            <person name="Zhu Y."/>
            <person name="Hemphill L."/>
            <person name="Shang Y."/>
            <person name="Youmans B."/>
            <person name="Ayvaz T."/>
            <person name="Ross M."/>
            <person name="Santibanez J."/>
            <person name="Aqrawi P."/>
            <person name="Gross S."/>
            <person name="Joshi V."/>
            <person name="Fowler G."/>
            <person name="Nazareth L."/>
            <person name="Reid J."/>
            <person name="Worley K."/>
            <person name="Petrosino J."/>
            <person name="Highlander S."/>
            <person name="Gibbs R."/>
        </authorList>
    </citation>
    <scope>NUCLEOTIDE SEQUENCE [LARGE SCALE GENOMIC DNA]</scope>
    <source>
        <strain evidence="9 10">ATCC 49175</strain>
    </source>
</reference>
<dbReference type="InterPro" id="IPR003416">
    <property type="entry name" value="MgtC/SapB/SrpB/YhiD_fam"/>
</dbReference>
<dbReference type="AlphaFoldDB" id="C8NEN1"/>
<keyword evidence="3" id="KW-1003">Cell membrane</keyword>
<organism evidence="9 10">
    <name type="scientific">Granulicatella adiacens ATCC 49175</name>
    <dbReference type="NCBI Taxonomy" id="638301"/>
    <lineage>
        <taxon>Bacteria</taxon>
        <taxon>Bacillati</taxon>
        <taxon>Bacillota</taxon>
        <taxon>Bacilli</taxon>
        <taxon>Lactobacillales</taxon>
        <taxon>Carnobacteriaceae</taxon>
        <taxon>Granulicatella</taxon>
    </lineage>
</organism>
<feature type="transmembrane region" description="Helical" evidence="7">
    <location>
        <begin position="15"/>
        <end position="32"/>
    </location>
</feature>
<dbReference type="PANTHER" id="PTHR33778:SF1">
    <property type="entry name" value="MAGNESIUM TRANSPORTER YHID-RELATED"/>
    <property type="match status" value="1"/>
</dbReference>